<dbReference type="EMBL" id="JOKM01000106">
    <property type="protein sequence ID" value="KGB20938.1"/>
    <property type="molecule type" value="Genomic_DNA"/>
</dbReference>
<gene>
    <name evidence="1" type="ORF">AtDm6_3303</name>
</gene>
<evidence type="ECO:0000313" key="1">
    <source>
        <dbReference type="EMBL" id="KGB20938.1"/>
    </source>
</evidence>
<dbReference type="AlphaFoldDB" id="A0A095AVY6"/>
<dbReference type="Proteomes" id="UP000029448">
    <property type="component" value="Unassembled WGS sequence"/>
</dbReference>
<organism evidence="1 2">
    <name type="scientific">Acetobacter tropicalis</name>
    <dbReference type="NCBI Taxonomy" id="104102"/>
    <lineage>
        <taxon>Bacteria</taxon>
        <taxon>Pseudomonadati</taxon>
        <taxon>Pseudomonadota</taxon>
        <taxon>Alphaproteobacteria</taxon>
        <taxon>Acetobacterales</taxon>
        <taxon>Acetobacteraceae</taxon>
        <taxon>Acetobacter</taxon>
    </lineage>
</organism>
<keyword evidence="2" id="KW-1185">Reference proteome</keyword>
<name>A0A095AVY6_9PROT</name>
<comment type="caution">
    <text evidence="1">The sequence shown here is derived from an EMBL/GenBank/DDBJ whole genome shotgun (WGS) entry which is preliminary data.</text>
</comment>
<proteinExistence type="predicted"/>
<evidence type="ECO:0000313" key="2">
    <source>
        <dbReference type="Proteomes" id="UP000029448"/>
    </source>
</evidence>
<protein>
    <submittedName>
        <fullName evidence="1">Uncharacterized protein</fullName>
    </submittedName>
</protein>
<dbReference type="PATRIC" id="fig|104102.7.peg.3258"/>
<sequence length="39" mass="4407">MGKERLNKALFFLWRERASSLEALLSANAMHDDLVSKSA</sequence>
<dbReference type="STRING" id="104102.AtDm6_3303"/>
<reference evidence="1 2" key="1">
    <citation type="submission" date="2014-06" db="EMBL/GenBank/DDBJ databases">
        <title>Functional and comparative genomic analyses of the Drosophila gut microbiota identify candidate symbiosis factors.</title>
        <authorList>
            <person name="Newell P.D."/>
            <person name="Chaston J.M."/>
            <person name="Douglas A.E."/>
        </authorList>
    </citation>
    <scope>NUCLEOTIDE SEQUENCE [LARGE SCALE GENOMIC DNA]</scope>
    <source>
        <strain evidence="1 2">DmCS_006</strain>
    </source>
</reference>
<accession>A0A095AVY6</accession>